<sequence length="417" mass="44211">MRPRVVITGMGAITPLGTGLEVFWSALVAGRSGIRTIQSFDAGAFRTRIAGEVPDFEPTDYIEKKEARRMDRYAQFAVAGAGMAIKDAGIELDGLRRERAGVVIGSGIGGMHTFEEQARVLFERGPDRVSPFFVPMMIGNMAAGQIALTYGLCGPNVTVVTACASGNHAIGDAFKVIQRGDADVIITGGTEASITPLALAGFCAMKATSVRNDSPEQASRPFDAQRDGFVMSEGCGILVLESLEHALQRGAPRIYAEVIGYGTSCDAYHITAPDPEGLGAVRSMQAALRDAAVEPDEVDYVNAHGTSTSLNDRVETLALKSVFGPAASKLAVSSTKSMTGHLLGAAGGLEAVICALVLQRGVIPPTINYEHPDPECDLDYVPNIAREARVRVCLSNAFGFGGHNATLVFRRYEDGDR</sequence>
<dbReference type="Gene3D" id="3.40.47.10">
    <property type="match status" value="1"/>
</dbReference>
<dbReference type="FunFam" id="3.40.47.10:FF:000009">
    <property type="entry name" value="3-oxoacyl-[acyl-carrier-protein] synthase 2"/>
    <property type="match status" value="1"/>
</dbReference>
<evidence type="ECO:0000256" key="12">
    <source>
        <dbReference type="ARBA" id="ARBA00047318"/>
    </source>
</evidence>
<accession>B1I2D3</accession>
<evidence type="ECO:0000259" key="17">
    <source>
        <dbReference type="PROSITE" id="PS52004"/>
    </source>
</evidence>
<dbReference type="AlphaFoldDB" id="B1I2D3"/>
<evidence type="ECO:0000256" key="1">
    <source>
        <dbReference type="ARBA" id="ARBA00005194"/>
    </source>
</evidence>
<evidence type="ECO:0000256" key="7">
    <source>
        <dbReference type="ARBA" id="ARBA00022832"/>
    </source>
</evidence>
<dbReference type="InterPro" id="IPR000794">
    <property type="entry name" value="Beta-ketoacyl_synthase"/>
</dbReference>
<comment type="catalytic activity">
    <reaction evidence="13 14">
        <text>a fatty acyl-[ACP] + malonyl-[ACP] + H(+) = a 3-oxoacyl-[ACP] + holo-[ACP] + CO2</text>
        <dbReference type="Rhea" id="RHEA:22836"/>
        <dbReference type="Rhea" id="RHEA-COMP:9623"/>
        <dbReference type="Rhea" id="RHEA-COMP:9685"/>
        <dbReference type="Rhea" id="RHEA-COMP:9916"/>
        <dbReference type="Rhea" id="RHEA-COMP:14125"/>
        <dbReference type="ChEBI" id="CHEBI:15378"/>
        <dbReference type="ChEBI" id="CHEBI:16526"/>
        <dbReference type="ChEBI" id="CHEBI:64479"/>
        <dbReference type="ChEBI" id="CHEBI:78449"/>
        <dbReference type="ChEBI" id="CHEBI:78776"/>
        <dbReference type="ChEBI" id="CHEBI:138651"/>
    </reaction>
</comment>
<evidence type="ECO:0000256" key="13">
    <source>
        <dbReference type="ARBA" id="ARBA00047659"/>
    </source>
</evidence>
<dbReference type="InterPro" id="IPR014031">
    <property type="entry name" value="Ketoacyl_synth_C"/>
</dbReference>
<dbReference type="SUPFAM" id="SSF53901">
    <property type="entry name" value="Thiolase-like"/>
    <property type="match status" value="2"/>
</dbReference>
<feature type="active site" description="For beta-ketoacyl synthase activity" evidence="15">
    <location>
        <position position="163"/>
    </location>
</feature>
<gene>
    <name evidence="18" type="ordered locus">Daud_0644</name>
</gene>
<dbReference type="InterPro" id="IPR017568">
    <property type="entry name" value="3-oxoacyl-ACP_synth-2"/>
</dbReference>
<feature type="domain" description="Ketosynthase family 3 (KS3)" evidence="17">
    <location>
        <begin position="2"/>
        <end position="411"/>
    </location>
</feature>
<dbReference type="NCBIfam" id="TIGR03150">
    <property type="entry name" value="fabF"/>
    <property type="match status" value="1"/>
</dbReference>
<protein>
    <recommendedName>
        <fullName evidence="4 14">3-oxoacyl-[acyl-carrier-protein] synthase 2</fullName>
        <ecNumber evidence="3 14">2.3.1.179</ecNumber>
    </recommendedName>
</protein>
<dbReference type="InterPro" id="IPR014030">
    <property type="entry name" value="Ketoacyl_synth_N"/>
</dbReference>
<evidence type="ECO:0000256" key="5">
    <source>
        <dbReference type="ARBA" id="ARBA00022516"/>
    </source>
</evidence>
<dbReference type="GO" id="GO:0004315">
    <property type="term" value="F:3-oxoacyl-[acyl-carrier-protein] synthase activity"/>
    <property type="evidence" value="ECO:0007669"/>
    <property type="project" value="UniProtKB-UniRule"/>
</dbReference>
<dbReference type="InterPro" id="IPR018201">
    <property type="entry name" value="Ketoacyl_synth_AS"/>
</dbReference>
<comment type="pathway">
    <text evidence="1 14">Lipid metabolism; fatty acid biosynthesis.</text>
</comment>
<comment type="catalytic activity">
    <reaction evidence="12 14">
        <text>(9Z)-hexadecenoyl-[ACP] + malonyl-[ACP] + H(+) = 3-oxo-(11Z)-octadecenoyl-[ACP] + holo-[ACP] + CO2</text>
        <dbReference type="Rhea" id="RHEA:55040"/>
        <dbReference type="Rhea" id="RHEA-COMP:9623"/>
        <dbReference type="Rhea" id="RHEA-COMP:9685"/>
        <dbReference type="Rhea" id="RHEA-COMP:10800"/>
        <dbReference type="Rhea" id="RHEA-COMP:14074"/>
        <dbReference type="ChEBI" id="CHEBI:15378"/>
        <dbReference type="ChEBI" id="CHEBI:16526"/>
        <dbReference type="ChEBI" id="CHEBI:64479"/>
        <dbReference type="ChEBI" id="CHEBI:78449"/>
        <dbReference type="ChEBI" id="CHEBI:83989"/>
        <dbReference type="ChEBI" id="CHEBI:138538"/>
        <dbReference type="EC" id="2.3.1.179"/>
    </reaction>
</comment>
<evidence type="ECO:0000256" key="6">
    <source>
        <dbReference type="ARBA" id="ARBA00022679"/>
    </source>
</evidence>
<dbReference type="GO" id="GO:0005829">
    <property type="term" value="C:cytosol"/>
    <property type="evidence" value="ECO:0007669"/>
    <property type="project" value="TreeGrafter"/>
</dbReference>
<dbReference type="KEGG" id="dau:Daud_0644"/>
<keyword evidence="6 14" id="KW-0808">Transferase</keyword>
<evidence type="ECO:0000256" key="14">
    <source>
        <dbReference type="PIRNR" id="PIRNR000447"/>
    </source>
</evidence>
<dbReference type="STRING" id="477974.Daud_0644"/>
<dbReference type="UniPathway" id="UPA00094"/>
<evidence type="ECO:0000313" key="18">
    <source>
        <dbReference type="EMBL" id="ACA59178.1"/>
    </source>
</evidence>
<dbReference type="InterPro" id="IPR020841">
    <property type="entry name" value="PKS_Beta-ketoAc_synthase_dom"/>
</dbReference>
<keyword evidence="7" id="KW-0276">Fatty acid metabolism</keyword>
<dbReference type="CDD" id="cd00834">
    <property type="entry name" value="KAS_I_II"/>
    <property type="match status" value="1"/>
</dbReference>
<dbReference type="Pfam" id="PF00109">
    <property type="entry name" value="ketoacyl-synt"/>
    <property type="match status" value="1"/>
</dbReference>
<dbReference type="PIRSF" id="PIRSF000447">
    <property type="entry name" value="KAS_II"/>
    <property type="match status" value="1"/>
</dbReference>
<evidence type="ECO:0000256" key="4">
    <source>
        <dbReference type="ARBA" id="ARBA00014657"/>
    </source>
</evidence>
<dbReference type="EC" id="2.3.1.179" evidence="3 14"/>
<evidence type="ECO:0000313" key="19">
    <source>
        <dbReference type="Proteomes" id="UP000008544"/>
    </source>
</evidence>
<evidence type="ECO:0000256" key="2">
    <source>
        <dbReference type="ARBA" id="ARBA00008467"/>
    </source>
</evidence>
<dbReference type="NCBIfam" id="NF005589">
    <property type="entry name" value="PRK07314.1"/>
    <property type="match status" value="1"/>
</dbReference>
<evidence type="ECO:0000256" key="3">
    <source>
        <dbReference type="ARBA" id="ARBA00012356"/>
    </source>
</evidence>
<evidence type="ECO:0000256" key="10">
    <source>
        <dbReference type="ARBA" id="ARBA00023315"/>
    </source>
</evidence>
<dbReference type="EMBL" id="CP000860">
    <property type="protein sequence ID" value="ACA59178.1"/>
    <property type="molecule type" value="Genomic_DNA"/>
</dbReference>
<keyword evidence="9 14" id="KW-0275">Fatty acid biosynthesis</keyword>
<comment type="function">
    <text evidence="11 14">Involved in the type II fatty acid elongation cycle. Catalyzes the elongation of a wide range of acyl-ACP by the addition of two carbons from malonyl-ACP to an acyl acceptor. Can efficiently catalyze the conversion of palmitoleoyl-ACP (cis-hexadec-9-enoyl-ACP) to cis-vaccenoyl-ACP (cis-octadec-11-enoyl-ACP), an essential step in the thermal regulation of fatty acid composition.</text>
</comment>
<dbReference type="HOGENOM" id="CLU_000022_69_2_9"/>
<reference evidence="18 19" key="2">
    <citation type="journal article" date="2008" name="Science">
        <title>Environmental genomics reveals a single-species ecosystem deep within Earth.</title>
        <authorList>
            <person name="Chivian D."/>
            <person name="Brodie E.L."/>
            <person name="Alm E.J."/>
            <person name="Culley D.E."/>
            <person name="Dehal P.S."/>
            <person name="Desantis T.Z."/>
            <person name="Gihring T.M."/>
            <person name="Lapidus A."/>
            <person name="Lin L.H."/>
            <person name="Lowry S.R."/>
            <person name="Moser D.P."/>
            <person name="Richardson P.M."/>
            <person name="Southam G."/>
            <person name="Wanger G."/>
            <person name="Pratt L.M."/>
            <person name="Andersen G.L."/>
            <person name="Hazen T.C."/>
            <person name="Brockman F.J."/>
            <person name="Arkin A.P."/>
            <person name="Onstott T.C."/>
        </authorList>
    </citation>
    <scope>NUCLEOTIDE SEQUENCE [LARGE SCALE GENOMIC DNA]</scope>
    <source>
        <strain evidence="18 19">MP104C</strain>
    </source>
</reference>
<dbReference type="InterPro" id="IPR016039">
    <property type="entry name" value="Thiolase-like"/>
</dbReference>
<dbReference type="eggNOG" id="COG0304">
    <property type="taxonomic scope" value="Bacteria"/>
</dbReference>
<dbReference type="Proteomes" id="UP000008544">
    <property type="component" value="Chromosome"/>
</dbReference>
<evidence type="ECO:0000256" key="15">
    <source>
        <dbReference type="PIRSR" id="PIRSR000447-1"/>
    </source>
</evidence>
<name>B1I2D3_DESAP</name>
<dbReference type="PROSITE" id="PS00606">
    <property type="entry name" value="KS3_1"/>
    <property type="match status" value="1"/>
</dbReference>
<dbReference type="PROSITE" id="PS52004">
    <property type="entry name" value="KS3_2"/>
    <property type="match status" value="1"/>
</dbReference>
<evidence type="ECO:0000256" key="9">
    <source>
        <dbReference type="ARBA" id="ARBA00023160"/>
    </source>
</evidence>
<keyword evidence="5 14" id="KW-0444">Lipid biosynthesis</keyword>
<organism evidence="18 19">
    <name type="scientific">Desulforudis audaxviator (strain MP104C)</name>
    <dbReference type="NCBI Taxonomy" id="477974"/>
    <lineage>
        <taxon>Bacteria</taxon>
        <taxon>Bacillati</taxon>
        <taxon>Bacillota</taxon>
        <taxon>Clostridia</taxon>
        <taxon>Thermoanaerobacterales</taxon>
        <taxon>Candidatus Desulforudaceae</taxon>
        <taxon>Candidatus Desulforudis</taxon>
    </lineage>
</organism>
<dbReference type="SMART" id="SM00825">
    <property type="entry name" value="PKS_KS"/>
    <property type="match status" value="1"/>
</dbReference>
<keyword evidence="8" id="KW-0443">Lipid metabolism</keyword>
<proteinExistence type="inferred from homology"/>
<keyword evidence="19" id="KW-1185">Reference proteome</keyword>
<dbReference type="PANTHER" id="PTHR11712">
    <property type="entry name" value="POLYKETIDE SYNTHASE-RELATED"/>
    <property type="match status" value="1"/>
</dbReference>
<dbReference type="PANTHER" id="PTHR11712:SF336">
    <property type="entry name" value="3-OXOACYL-[ACYL-CARRIER-PROTEIN] SYNTHASE, MITOCHONDRIAL"/>
    <property type="match status" value="1"/>
</dbReference>
<dbReference type="OrthoDB" id="9808669at2"/>
<dbReference type="RefSeq" id="WP_012301766.1">
    <property type="nucleotide sequence ID" value="NC_010424.1"/>
</dbReference>
<dbReference type="NCBIfam" id="NF004970">
    <property type="entry name" value="PRK06333.1"/>
    <property type="match status" value="1"/>
</dbReference>
<comment type="similarity">
    <text evidence="2 14 16">Belongs to the thiolase-like superfamily. Beta-ketoacyl-ACP synthases family.</text>
</comment>
<evidence type="ECO:0000256" key="16">
    <source>
        <dbReference type="RuleBase" id="RU003694"/>
    </source>
</evidence>
<dbReference type="Pfam" id="PF02801">
    <property type="entry name" value="Ketoacyl-synt_C"/>
    <property type="match status" value="1"/>
</dbReference>
<reference evidence="19" key="1">
    <citation type="submission" date="2007-10" db="EMBL/GenBank/DDBJ databases">
        <title>Complete sequence of chromosome of Desulforudis audaxviator MP104C.</title>
        <authorList>
            <person name="Copeland A."/>
            <person name="Lucas S."/>
            <person name="Lapidus A."/>
            <person name="Barry K."/>
            <person name="Glavina del Rio T."/>
            <person name="Dalin E."/>
            <person name="Tice H."/>
            <person name="Bruce D."/>
            <person name="Pitluck S."/>
            <person name="Lowry S.R."/>
            <person name="Larimer F."/>
            <person name="Land M.L."/>
            <person name="Hauser L."/>
            <person name="Kyrpides N."/>
            <person name="Ivanova N.N."/>
            <person name="Richardson P."/>
        </authorList>
    </citation>
    <scope>NUCLEOTIDE SEQUENCE [LARGE SCALE GENOMIC DNA]</scope>
    <source>
        <strain evidence="19">MP104C</strain>
    </source>
</reference>
<dbReference type="GO" id="GO:0006633">
    <property type="term" value="P:fatty acid biosynthetic process"/>
    <property type="evidence" value="ECO:0007669"/>
    <property type="project" value="UniProtKB-UniRule"/>
</dbReference>
<evidence type="ECO:0000256" key="8">
    <source>
        <dbReference type="ARBA" id="ARBA00023098"/>
    </source>
</evidence>
<evidence type="ECO:0000256" key="11">
    <source>
        <dbReference type="ARBA" id="ARBA00024006"/>
    </source>
</evidence>
<keyword evidence="10 14" id="KW-0012">Acyltransferase</keyword>